<comment type="caution">
    <text evidence="1">The sequence shown here is derived from an EMBL/GenBank/DDBJ whole genome shotgun (WGS) entry which is preliminary data.</text>
</comment>
<keyword evidence="2" id="KW-1185">Reference proteome</keyword>
<sequence length="66" mass="7929">MRGLPDGDIARLRREDATDWQIRRRCRSICVVKWQSYGGWCFHARVRQLKVGYCHGLPYEAHVLRW</sequence>
<dbReference type="Proteomes" id="UP000634136">
    <property type="component" value="Unassembled WGS sequence"/>
</dbReference>
<dbReference type="EMBL" id="JAAIUW010000001">
    <property type="protein sequence ID" value="KAF7845267.1"/>
    <property type="molecule type" value="Genomic_DNA"/>
</dbReference>
<dbReference type="AlphaFoldDB" id="A0A835CN82"/>
<name>A0A835CN82_9FABA</name>
<organism evidence="1 2">
    <name type="scientific">Senna tora</name>
    <dbReference type="NCBI Taxonomy" id="362788"/>
    <lineage>
        <taxon>Eukaryota</taxon>
        <taxon>Viridiplantae</taxon>
        <taxon>Streptophyta</taxon>
        <taxon>Embryophyta</taxon>
        <taxon>Tracheophyta</taxon>
        <taxon>Spermatophyta</taxon>
        <taxon>Magnoliopsida</taxon>
        <taxon>eudicotyledons</taxon>
        <taxon>Gunneridae</taxon>
        <taxon>Pentapetalae</taxon>
        <taxon>rosids</taxon>
        <taxon>fabids</taxon>
        <taxon>Fabales</taxon>
        <taxon>Fabaceae</taxon>
        <taxon>Caesalpinioideae</taxon>
        <taxon>Cassia clade</taxon>
        <taxon>Senna</taxon>
    </lineage>
</organism>
<evidence type="ECO:0000313" key="1">
    <source>
        <dbReference type="EMBL" id="KAF7845267.1"/>
    </source>
</evidence>
<reference evidence="1" key="1">
    <citation type="submission" date="2020-09" db="EMBL/GenBank/DDBJ databases">
        <title>Genome-Enabled Discovery of Anthraquinone Biosynthesis in Senna tora.</title>
        <authorList>
            <person name="Kang S.-H."/>
            <person name="Pandey R.P."/>
            <person name="Lee C.-M."/>
            <person name="Sim J.-S."/>
            <person name="Jeong J.-T."/>
            <person name="Choi B.-S."/>
            <person name="Jung M."/>
            <person name="Ginzburg D."/>
            <person name="Zhao K."/>
            <person name="Won S.Y."/>
            <person name="Oh T.-J."/>
            <person name="Yu Y."/>
            <person name="Kim N.-H."/>
            <person name="Lee O.R."/>
            <person name="Lee T.-H."/>
            <person name="Bashyal P."/>
            <person name="Kim T.-S."/>
            <person name="Lee W.-H."/>
            <person name="Kawkins C."/>
            <person name="Kim C.-K."/>
            <person name="Kim J.S."/>
            <person name="Ahn B.O."/>
            <person name="Rhee S.Y."/>
            <person name="Sohng J.K."/>
        </authorList>
    </citation>
    <scope>NUCLEOTIDE SEQUENCE</scope>
    <source>
        <tissue evidence="1">Leaf</tissue>
    </source>
</reference>
<gene>
    <name evidence="1" type="ORF">G2W53_002172</name>
</gene>
<evidence type="ECO:0000313" key="2">
    <source>
        <dbReference type="Proteomes" id="UP000634136"/>
    </source>
</evidence>
<protein>
    <submittedName>
        <fullName evidence="1">Uncharacterized protein</fullName>
    </submittedName>
</protein>
<accession>A0A835CN82</accession>
<proteinExistence type="predicted"/>